<evidence type="ECO:0000313" key="1">
    <source>
        <dbReference type="EMBL" id="MDR6513401.1"/>
    </source>
</evidence>
<accession>A0ABU1MST7</accession>
<proteinExistence type="predicted"/>
<reference evidence="1 2" key="1">
    <citation type="submission" date="2023-07" db="EMBL/GenBank/DDBJ databases">
        <title>Sorghum-associated microbial communities from plants grown in Nebraska, USA.</title>
        <authorList>
            <person name="Schachtman D."/>
        </authorList>
    </citation>
    <scope>NUCLEOTIDE SEQUENCE [LARGE SCALE GENOMIC DNA]</scope>
    <source>
        <strain evidence="1 2">DS1027</strain>
    </source>
</reference>
<protein>
    <recommendedName>
        <fullName evidence="3">IrrE N-terminal-like domain-containing protein</fullName>
    </recommendedName>
</protein>
<dbReference type="EMBL" id="JAVDRD010000026">
    <property type="protein sequence ID" value="MDR6513401.1"/>
    <property type="molecule type" value="Genomic_DNA"/>
</dbReference>
<dbReference type="Proteomes" id="UP001184150">
    <property type="component" value="Unassembled WGS sequence"/>
</dbReference>
<keyword evidence="2" id="KW-1185">Reference proteome</keyword>
<comment type="caution">
    <text evidence="1">The sequence shown here is derived from an EMBL/GenBank/DDBJ whole genome shotgun (WGS) entry which is preliminary data.</text>
</comment>
<name>A0ABU1MST7_9SPHN</name>
<sequence length="360" mass="41190">MDFPSYISSFLLSERQPQIMEDFSYDRSRYLSEFAERARKICRAENSDFVILQHGAMQAFAAQGPINFVAMYAGMFWMLSRLAASVAASAAFPELEGALSEPHTPDPERSLRAPLELLNEATPFDWNMESVGWGTEPERVALFYFTLDILFKFVVFHEIGHLHNDHGRRRGAVCNPAEVGEIIAIDELGPLLLDDNQGVQSHAREIIADCTGLEMTIRTFSGEWELNKDSELNEFFRKVIYDKISLIKFILTIINLYFRLSDRRSWNDKPLTSLSHPPAPMRMNVLYAYIVENRPLGIDATDAISANQGALEQADNIMSLALNIFRAPDWAQRVRTPEWYAHYRLIHEESKNWTGPLEHK</sequence>
<evidence type="ECO:0008006" key="3">
    <source>
        <dbReference type="Google" id="ProtNLM"/>
    </source>
</evidence>
<evidence type="ECO:0000313" key="2">
    <source>
        <dbReference type="Proteomes" id="UP001184150"/>
    </source>
</evidence>
<gene>
    <name evidence="1" type="ORF">J2792_004295</name>
</gene>
<dbReference type="RefSeq" id="WP_309806665.1">
    <property type="nucleotide sequence ID" value="NZ_JAVDRD010000026.1"/>
</dbReference>
<organism evidence="1 2">
    <name type="scientific">Novosphingobium capsulatum</name>
    <dbReference type="NCBI Taxonomy" id="13688"/>
    <lineage>
        <taxon>Bacteria</taxon>
        <taxon>Pseudomonadati</taxon>
        <taxon>Pseudomonadota</taxon>
        <taxon>Alphaproteobacteria</taxon>
        <taxon>Sphingomonadales</taxon>
        <taxon>Sphingomonadaceae</taxon>
        <taxon>Novosphingobium</taxon>
    </lineage>
</organism>